<evidence type="ECO:0000313" key="2">
    <source>
        <dbReference type="Proteomes" id="UP000251213"/>
    </source>
</evidence>
<dbReference type="Gene3D" id="1.20.1260.10">
    <property type="match status" value="1"/>
</dbReference>
<dbReference type="GO" id="GO:0010124">
    <property type="term" value="P:phenylacetate catabolic process"/>
    <property type="evidence" value="ECO:0007669"/>
    <property type="project" value="InterPro"/>
</dbReference>
<dbReference type="EMBL" id="QJKK01000001">
    <property type="protein sequence ID" value="RAL26944.1"/>
    <property type="molecule type" value="Genomic_DNA"/>
</dbReference>
<dbReference type="RefSeq" id="WP_113657548.1">
    <property type="nucleotide sequence ID" value="NZ_KZ845663.1"/>
</dbReference>
<dbReference type="SUPFAM" id="SSF47240">
    <property type="entry name" value="Ferritin-like"/>
    <property type="match status" value="1"/>
</dbReference>
<proteinExistence type="predicted"/>
<dbReference type="Pfam" id="PF05138">
    <property type="entry name" value="PaaA_PaaC"/>
    <property type="match status" value="1"/>
</dbReference>
<sequence length="264" mass="30480">MKVANAKQAQEDQDYHRVLCEFLFQLADDELTLGHRDSEWLGLSPDIEGDVAFSSIAQDEVGHAVFYFDLLHELGEKNPDQLAFARPLTERRNATLLERENGDFAYSIVRHYLYDVFDSCRLEAIEQSSYQPLAQGAIKIRREEYYHRLHMSAYLNRLGQAGGEAKKRLEKAIHDIWPEIGGLFCWGEYENKLFEYGIISISVKELQERWIMQVKSTLLKAGLPWPGDWPKVKRDGRKGEHSPDLAKLLSTMSEVYQSDPSARW</sequence>
<keyword evidence="2" id="KW-1185">Reference proteome</keyword>
<dbReference type="PIRSF" id="PIRSF037834">
    <property type="entry name" value="PA_CoA_Oase3"/>
    <property type="match status" value="1"/>
</dbReference>
<dbReference type="InterPro" id="IPR012347">
    <property type="entry name" value="Ferritin-like"/>
</dbReference>
<organism evidence="1 2">
    <name type="scientific">Thermoflavimicrobium daqui</name>
    <dbReference type="NCBI Taxonomy" id="2137476"/>
    <lineage>
        <taxon>Bacteria</taxon>
        <taxon>Bacillati</taxon>
        <taxon>Bacillota</taxon>
        <taxon>Bacilli</taxon>
        <taxon>Bacillales</taxon>
        <taxon>Thermoactinomycetaceae</taxon>
        <taxon>Thermoflavimicrobium</taxon>
    </lineage>
</organism>
<dbReference type="InterPro" id="IPR007814">
    <property type="entry name" value="PaaA_PaaC"/>
</dbReference>
<dbReference type="InterPro" id="IPR052703">
    <property type="entry name" value="Aromatic_CoA_ox/epox"/>
</dbReference>
<dbReference type="PANTHER" id="PTHR30458:SF0">
    <property type="entry name" value="1,2-PHENYLACETYL-COA EPOXIDASE, SUBUNIT C"/>
    <property type="match status" value="1"/>
</dbReference>
<protein>
    <submittedName>
        <fullName evidence="1">Phenylacetate-CoA oxygenase subunit PaaI</fullName>
    </submittedName>
</protein>
<dbReference type="Proteomes" id="UP000251213">
    <property type="component" value="Unassembled WGS sequence"/>
</dbReference>
<dbReference type="InterPro" id="IPR011882">
    <property type="entry name" value="PaaC"/>
</dbReference>
<reference evidence="1 2" key="1">
    <citation type="submission" date="2018-06" db="EMBL/GenBank/DDBJ databases">
        <title>Thermoflavimicrobium daqus sp. nov., a thermophilic microbe isolated from Moutai-flavour Daqu.</title>
        <authorList>
            <person name="Wang X."/>
            <person name="Zhou H."/>
        </authorList>
    </citation>
    <scope>NUCLEOTIDE SEQUENCE [LARGE SCALE GENOMIC DNA]</scope>
    <source>
        <strain evidence="1 2">FBKL4.011</strain>
    </source>
</reference>
<name>A0A364K9H7_9BACL</name>
<dbReference type="GO" id="GO:0005829">
    <property type="term" value="C:cytosol"/>
    <property type="evidence" value="ECO:0007669"/>
    <property type="project" value="TreeGrafter"/>
</dbReference>
<dbReference type="AlphaFoldDB" id="A0A364K9H7"/>
<gene>
    <name evidence="1" type="primary">paaI</name>
    <name evidence="1" type="ORF">DL897_02550</name>
</gene>
<reference evidence="1 2" key="2">
    <citation type="submission" date="2018-06" db="EMBL/GenBank/DDBJ databases">
        <authorList>
            <person name="Zhirakovskaya E."/>
        </authorList>
    </citation>
    <scope>NUCLEOTIDE SEQUENCE [LARGE SCALE GENOMIC DNA]</scope>
    <source>
        <strain evidence="1 2">FBKL4.011</strain>
    </source>
</reference>
<evidence type="ECO:0000313" key="1">
    <source>
        <dbReference type="EMBL" id="RAL26944.1"/>
    </source>
</evidence>
<dbReference type="OrthoDB" id="9789947at2"/>
<dbReference type="NCBIfam" id="TIGR02158">
    <property type="entry name" value="PA_CoA_Oxy3"/>
    <property type="match status" value="1"/>
</dbReference>
<accession>A0A364K9H7</accession>
<dbReference type="PANTHER" id="PTHR30458">
    <property type="entry name" value="PHENYLACETIC ACID DEGRADATION PROTEIN PAA"/>
    <property type="match status" value="1"/>
</dbReference>
<comment type="caution">
    <text evidence="1">The sequence shown here is derived from an EMBL/GenBank/DDBJ whole genome shotgun (WGS) entry which is preliminary data.</text>
</comment>
<dbReference type="InterPro" id="IPR009078">
    <property type="entry name" value="Ferritin-like_SF"/>
</dbReference>